<reference evidence="6" key="1">
    <citation type="submission" date="2020-08" db="EMBL/GenBank/DDBJ databases">
        <title>Plant Genome Project.</title>
        <authorList>
            <person name="Zhang R.-G."/>
        </authorList>
    </citation>
    <scope>NUCLEOTIDE SEQUENCE</scope>
    <source>
        <strain evidence="6">WSP0</strain>
        <tissue evidence="6">Leaf</tissue>
    </source>
</reference>
<dbReference type="GO" id="GO:0005524">
    <property type="term" value="F:ATP binding"/>
    <property type="evidence" value="ECO:0007669"/>
    <property type="project" value="UniProtKB-KW"/>
</dbReference>
<gene>
    <name evidence="6" type="ORF">RHGRI_022540</name>
</gene>
<dbReference type="PANTHER" id="PTHR47973">
    <property type="entry name" value="CYSTEINE-RICH RECEPTOR-LIKE PROTEIN KINASE 3"/>
    <property type="match status" value="1"/>
</dbReference>
<dbReference type="EMBL" id="JACTNZ010000008">
    <property type="protein sequence ID" value="KAG5534441.1"/>
    <property type="molecule type" value="Genomic_DNA"/>
</dbReference>
<feature type="domain" description="Protein kinase" evidence="5">
    <location>
        <begin position="1"/>
        <end position="162"/>
    </location>
</feature>
<dbReference type="InterPro" id="IPR011009">
    <property type="entry name" value="Kinase-like_dom_sf"/>
</dbReference>
<protein>
    <recommendedName>
        <fullName evidence="5">Protein kinase domain-containing protein</fullName>
    </recommendedName>
</protein>
<evidence type="ECO:0000313" key="6">
    <source>
        <dbReference type="EMBL" id="KAG5534441.1"/>
    </source>
</evidence>
<keyword evidence="1" id="KW-0808">Transferase</keyword>
<keyword evidence="7" id="KW-1185">Reference proteome</keyword>
<keyword evidence="4" id="KW-0067">ATP-binding</keyword>
<dbReference type="PROSITE" id="PS50011">
    <property type="entry name" value="PROTEIN_KINASE_DOM"/>
    <property type="match status" value="1"/>
</dbReference>
<dbReference type="AlphaFoldDB" id="A0AAV6IZV2"/>
<dbReference type="Proteomes" id="UP000823749">
    <property type="component" value="Chromosome 8"/>
</dbReference>
<keyword evidence="3" id="KW-0418">Kinase</keyword>
<evidence type="ECO:0000259" key="5">
    <source>
        <dbReference type="PROSITE" id="PS50011"/>
    </source>
</evidence>
<evidence type="ECO:0000256" key="2">
    <source>
        <dbReference type="ARBA" id="ARBA00022741"/>
    </source>
</evidence>
<dbReference type="GO" id="GO:0004672">
    <property type="term" value="F:protein kinase activity"/>
    <property type="evidence" value="ECO:0007669"/>
    <property type="project" value="InterPro"/>
</dbReference>
<dbReference type="Pfam" id="PF07714">
    <property type="entry name" value="PK_Tyr_Ser-Thr"/>
    <property type="match status" value="1"/>
</dbReference>
<comment type="caution">
    <text evidence="6">The sequence shown here is derived from an EMBL/GenBank/DDBJ whole genome shotgun (WGS) entry which is preliminary data.</text>
</comment>
<dbReference type="Gene3D" id="1.10.510.10">
    <property type="entry name" value="Transferase(Phosphotransferase) domain 1"/>
    <property type="match status" value="2"/>
</dbReference>
<evidence type="ECO:0000256" key="4">
    <source>
        <dbReference type="ARBA" id="ARBA00022840"/>
    </source>
</evidence>
<evidence type="ECO:0000256" key="1">
    <source>
        <dbReference type="ARBA" id="ARBA00022679"/>
    </source>
</evidence>
<proteinExistence type="predicted"/>
<name>A0AAV6IZV2_9ERIC</name>
<accession>A0AAV6IZV2</accession>
<dbReference type="SUPFAM" id="SSF56112">
    <property type="entry name" value="Protein kinase-like (PK-like)"/>
    <property type="match status" value="2"/>
</dbReference>
<dbReference type="InterPro" id="IPR052059">
    <property type="entry name" value="CR_Ser/Thr_kinase"/>
</dbReference>
<dbReference type="InterPro" id="IPR001245">
    <property type="entry name" value="Ser-Thr/Tyr_kinase_cat_dom"/>
</dbReference>
<keyword evidence="2" id="KW-0547">Nucleotide-binding</keyword>
<organism evidence="6 7">
    <name type="scientific">Rhododendron griersonianum</name>
    <dbReference type="NCBI Taxonomy" id="479676"/>
    <lineage>
        <taxon>Eukaryota</taxon>
        <taxon>Viridiplantae</taxon>
        <taxon>Streptophyta</taxon>
        <taxon>Embryophyta</taxon>
        <taxon>Tracheophyta</taxon>
        <taxon>Spermatophyta</taxon>
        <taxon>Magnoliopsida</taxon>
        <taxon>eudicotyledons</taxon>
        <taxon>Gunneridae</taxon>
        <taxon>Pentapetalae</taxon>
        <taxon>asterids</taxon>
        <taxon>Ericales</taxon>
        <taxon>Ericaceae</taxon>
        <taxon>Ericoideae</taxon>
        <taxon>Rhodoreae</taxon>
        <taxon>Rhododendron</taxon>
    </lineage>
</organism>
<evidence type="ECO:0000313" key="7">
    <source>
        <dbReference type="Proteomes" id="UP000823749"/>
    </source>
</evidence>
<sequence length="162" mass="17938">MPDLGISASPVLWTRRRPRTWRPGGVAGTMGYIAPECFHTGKATQQSDVYAFGVVLLEIVCGLRPGTTIDEFNFLVDWVWSLHREGRILDAVEERLGDDTLDEEKISSPEVGGMAGTLGYVVLECFLTGKATKQPDVYAFGVVLCEIVCGLRPETRIDEFHF</sequence>
<dbReference type="InterPro" id="IPR000719">
    <property type="entry name" value="Prot_kinase_dom"/>
</dbReference>
<evidence type="ECO:0000256" key="3">
    <source>
        <dbReference type="ARBA" id="ARBA00022777"/>
    </source>
</evidence>